<sequence>MMPRFLPPPPLFTLPPPPMPPSDLFDLKIVSQLTCSSIQQQYQQTMTTSSRLILFTSASVIVAILLFIITLIWLLSSRKQKQSHNNHNLKSTQPPTTIDSMFDLSTSSSRSYETISSNHTGVYLESVDTSATTCSIDTTGAICIECNRQYGLPPAPYYHIFHVPDVVPN</sequence>
<feature type="transmembrane region" description="Helical" evidence="1">
    <location>
        <begin position="52"/>
        <end position="75"/>
    </location>
</feature>
<gene>
    <name evidence="5" type="ORF">FNK824_LOCUS2549</name>
    <name evidence="4" type="ORF">OTI717_LOCUS3599</name>
    <name evidence="2" type="ORF">RFH988_LOCUS5433</name>
    <name evidence="3" type="ORF">SEV965_LOCUS5443</name>
</gene>
<evidence type="ECO:0000256" key="1">
    <source>
        <dbReference type="SAM" id="Phobius"/>
    </source>
</evidence>
<keyword evidence="1" id="KW-1133">Transmembrane helix</keyword>
<organism evidence="3 6">
    <name type="scientific">Rotaria sordida</name>
    <dbReference type="NCBI Taxonomy" id="392033"/>
    <lineage>
        <taxon>Eukaryota</taxon>
        <taxon>Metazoa</taxon>
        <taxon>Spiralia</taxon>
        <taxon>Gnathifera</taxon>
        <taxon>Rotifera</taxon>
        <taxon>Eurotatoria</taxon>
        <taxon>Bdelloidea</taxon>
        <taxon>Philodinida</taxon>
        <taxon>Philodinidae</taxon>
        <taxon>Rotaria</taxon>
    </lineage>
</organism>
<name>A0A813ZCX1_9BILA</name>
<dbReference type="Proteomes" id="UP000663882">
    <property type="component" value="Unassembled WGS sequence"/>
</dbReference>
<evidence type="ECO:0000313" key="4">
    <source>
        <dbReference type="EMBL" id="CAF3536800.1"/>
    </source>
</evidence>
<keyword evidence="1" id="KW-0472">Membrane</keyword>
<dbReference type="EMBL" id="CAJOAX010000197">
    <property type="protein sequence ID" value="CAF3536800.1"/>
    <property type="molecule type" value="Genomic_DNA"/>
</dbReference>
<dbReference type="EMBL" id="CAJOBE010000157">
    <property type="protein sequence ID" value="CAF3583466.1"/>
    <property type="molecule type" value="Genomic_DNA"/>
</dbReference>
<evidence type="ECO:0000313" key="6">
    <source>
        <dbReference type="Proteomes" id="UP000663889"/>
    </source>
</evidence>
<evidence type="ECO:0000313" key="3">
    <source>
        <dbReference type="EMBL" id="CAF0897188.1"/>
    </source>
</evidence>
<accession>A0A813ZCX1</accession>
<dbReference type="EMBL" id="CAJNOO010000152">
    <property type="protein sequence ID" value="CAF0830906.1"/>
    <property type="molecule type" value="Genomic_DNA"/>
</dbReference>
<evidence type="ECO:0000313" key="2">
    <source>
        <dbReference type="EMBL" id="CAF0830906.1"/>
    </source>
</evidence>
<dbReference type="EMBL" id="CAJNOU010000166">
    <property type="protein sequence ID" value="CAF0897188.1"/>
    <property type="molecule type" value="Genomic_DNA"/>
</dbReference>
<comment type="caution">
    <text evidence="3">The sequence shown here is derived from an EMBL/GenBank/DDBJ whole genome shotgun (WGS) entry which is preliminary data.</text>
</comment>
<dbReference type="Proteomes" id="UP000663889">
    <property type="component" value="Unassembled WGS sequence"/>
</dbReference>
<keyword evidence="1" id="KW-0812">Transmembrane</keyword>
<dbReference type="Proteomes" id="UP000663874">
    <property type="component" value="Unassembled WGS sequence"/>
</dbReference>
<dbReference type="OrthoDB" id="10058197at2759"/>
<proteinExistence type="predicted"/>
<dbReference type="Proteomes" id="UP000663823">
    <property type="component" value="Unassembled WGS sequence"/>
</dbReference>
<protein>
    <submittedName>
        <fullName evidence="3">Uncharacterized protein</fullName>
    </submittedName>
</protein>
<evidence type="ECO:0000313" key="5">
    <source>
        <dbReference type="EMBL" id="CAF3583466.1"/>
    </source>
</evidence>
<reference evidence="3" key="1">
    <citation type="submission" date="2021-02" db="EMBL/GenBank/DDBJ databases">
        <authorList>
            <person name="Nowell W R."/>
        </authorList>
    </citation>
    <scope>NUCLEOTIDE SEQUENCE</scope>
</reference>
<dbReference type="AlphaFoldDB" id="A0A813ZCX1"/>